<gene>
    <name evidence="1" type="ORF">MANES_15G162800v8</name>
</gene>
<dbReference type="EMBL" id="CM004401">
    <property type="protein sequence ID" value="OAY29666.1"/>
    <property type="molecule type" value="Genomic_DNA"/>
</dbReference>
<dbReference type="Gramene" id="Manes.15G162800.11.v8.1">
    <property type="protein sequence ID" value="Manes.15G162800.11.v8.1.CDS"/>
    <property type="gene ID" value="Manes.15G162800.v8.1"/>
</dbReference>
<dbReference type="PANTHER" id="PTHR36785">
    <property type="entry name" value="OS05G0502500 PROTEIN"/>
    <property type="match status" value="1"/>
</dbReference>
<dbReference type="AlphaFoldDB" id="A0A2C9UHJ8"/>
<evidence type="ECO:0000313" key="1">
    <source>
        <dbReference type="EMBL" id="OAY29666.1"/>
    </source>
</evidence>
<sequence length="97" mass="10658">MLQGTCPNCGNDFQIFKSTLNDELQLCPFCSQPFLVEDEFVRDSVKFSNSSTTFGQAFRDFSACSKKGGGILNFIHLHPSERACDAGGPSCDQLEQP</sequence>
<dbReference type="STRING" id="3983.A0A2C9UHJ8"/>
<reference evidence="2" key="1">
    <citation type="journal article" date="2016" name="Nat. Biotechnol.">
        <title>Sequencing wild and cultivated cassava and related species reveals extensive interspecific hybridization and genetic diversity.</title>
        <authorList>
            <person name="Bredeson J.V."/>
            <person name="Lyons J.B."/>
            <person name="Prochnik S.E."/>
            <person name="Wu G.A."/>
            <person name="Ha C.M."/>
            <person name="Edsinger-Gonzales E."/>
            <person name="Grimwood J."/>
            <person name="Schmutz J."/>
            <person name="Rabbi I.Y."/>
            <person name="Egesi C."/>
            <person name="Nauluvula P."/>
            <person name="Lebot V."/>
            <person name="Ndunguru J."/>
            <person name="Mkamilo G."/>
            <person name="Bart R.S."/>
            <person name="Setter T.L."/>
            <person name="Gleadow R.M."/>
            <person name="Kulakow P."/>
            <person name="Ferguson M.E."/>
            <person name="Rounsley S."/>
            <person name="Rokhsar D.S."/>
        </authorList>
    </citation>
    <scope>NUCLEOTIDE SEQUENCE [LARGE SCALE GENOMIC DNA]</scope>
    <source>
        <strain evidence="2">cv. AM560-2</strain>
    </source>
</reference>
<evidence type="ECO:0000313" key="2">
    <source>
        <dbReference type="Proteomes" id="UP000091857"/>
    </source>
</evidence>
<dbReference type="Proteomes" id="UP000091857">
    <property type="component" value="Chromosome 15"/>
</dbReference>
<dbReference type="Gramene" id="Manes.15G162800.10.v8.1">
    <property type="protein sequence ID" value="Manes.15G162800.10.v8.1.CDS"/>
    <property type="gene ID" value="Manes.15G162800.v8.1"/>
</dbReference>
<protein>
    <submittedName>
        <fullName evidence="1">Uncharacterized protein</fullName>
    </submittedName>
</protein>
<proteinExistence type="predicted"/>
<organism evidence="1 2">
    <name type="scientific">Manihot esculenta</name>
    <name type="common">Cassava</name>
    <name type="synonym">Jatropha manihot</name>
    <dbReference type="NCBI Taxonomy" id="3983"/>
    <lineage>
        <taxon>Eukaryota</taxon>
        <taxon>Viridiplantae</taxon>
        <taxon>Streptophyta</taxon>
        <taxon>Embryophyta</taxon>
        <taxon>Tracheophyta</taxon>
        <taxon>Spermatophyta</taxon>
        <taxon>Magnoliopsida</taxon>
        <taxon>eudicotyledons</taxon>
        <taxon>Gunneridae</taxon>
        <taxon>Pentapetalae</taxon>
        <taxon>rosids</taxon>
        <taxon>fabids</taxon>
        <taxon>Malpighiales</taxon>
        <taxon>Euphorbiaceae</taxon>
        <taxon>Crotonoideae</taxon>
        <taxon>Manihoteae</taxon>
        <taxon>Manihot</taxon>
    </lineage>
</organism>
<dbReference type="Gramene" id="Manes.15G162800.5.v8.1">
    <property type="protein sequence ID" value="Manes.15G162800.5.v8.1.CDS"/>
    <property type="gene ID" value="Manes.15G162800.v8.1"/>
</dbReference>
<name>A0A2C9UHJ8_MANES</name>
<accession>A0A2C9UHJ8</accession>
<comment type="caution">
    <text evidence="1">The sequence shown here is derived from an EMBL/GenBank/DDBJ whole genome shotgun (WGS) entry which is preliminary data.</text>
</comment>
<keyword evidence="2" id="KW-1185">Reference proteome</keyword>
<dbReference type="PANTHER" id="PTHR36785:SF1">
    <property type="entry name" value="OS05G0502500 PROTEIN"/>
    <property type="match status" value="1"/>
</dbReference>